<organism evidence="4 5">
    <name type="scientific">Brachyspira suanatina</name>
    <dbReference type="NCBI Taxonomy" id="381802"/>
    <lineage>
        <taxon>Bacteria</taxon>
        <taxon>Pseudomonadati</taxon>
        <taxon>Spirochaetota</taxon>
        <taxon>Spirochaetia</taxon>
        <taxon>Brachyspirales</taxon>
        <taxon>Brachyspiraceae</taxon>
        <taxon>Brachyspira</taxon>
    </lineage>
</organism>
<sequence>MEVNIKELDNNTVILKLDGDIDVYTSSDLKDSIFSQIELGAKKIIVDMEDVYYIDSSGIGVFISALGTFKKVNGKICFVKVTDPVKKVFELTKINSFFPVFTTETEALANF</sequence>
<gene>
    <name evidence="4" type="ORF">BRSU_0256</name>
</gene>
<accession>A0A0G4K3N3</accession>
<dbReference type="CDD" id="cd07043">
    <property type="entry name" value="STAS_anti-anti-sigma_factors"/>
    <property type="match status" value="1"/>
</dbReference>
<evidence type="ECO:0000313" key="4">
    <source>
        <dbReference type="EMBL" id="CRF31607.1"/>
    </source>
</evidence>
<reference evidence="5" key="1">
    <citation type="submission" date="2015-04" db="EMBL/GenBank/DDBJ databases">
        <authorList>
            <person name="Mushtaq Mamoona"/>
        </authorList>
    </citation>
    <scope>NUCLEOTIDE SEQUENCE [LARGE SCALE GENOMIC DNA]</scope>
    <source>
        <strain evidence="5">AN4859/03</strain>
    </source>
</reference>
<dbReference type="OrthoDB" id="9793697at2"/>
<dbReference type="InterPro" id="IPR002645">
    <property type="entry name" value="STAS_dom"/>
</dbReference>
<evidence type="ECO:0000259" key="3">
    <source>
        <dbReference type="PROSITE" id="PS50801"/>
    </source>
</evidence>
<dbReference type="PANTHER" id="PTHR33495:SF2">
    <property type="entry name" value="ANTI-SIGMA FACTOR ANTAGONIST TM_1081-RELATED"/>
    <property type="match status" value="1"/>
</dbReference>
<dbReference type="EMBL" id="CVLB01000001">
    <property type="protein sequence ID" value="CRF31607.1"/>
    <property type="molecule type" value="Genomic_DNA"/>
</dbReference>
<dbReference type="InterPro" id="IPR003658">
    <property type="entry name" value="Anti-sigma_ant"/>
</dbReference>
<evidence type="ECO:0000256" key="2">
    <source>
        <dbReference type="RuleBase" id="RU003749"/>
    </source>
</evidence>
<dbReference type="Gene3D" id="3.30.750.24">
    <property type="entry name" value="STAS domain"/>
    <property type="match status" value="1"/>
</dbReference>
<proteinExistence type="inferred from homology"/>
<keyword evidence="5" id="KW-1185">Reference proteome</keyword>
<dbReference type="SUPFAM" id="SSF52091">
    <property type="entry name" value="SpoIIaa-like"/>
    <property type="match status" value="1"/>
</dbReference>
<dbReference type="RefSeq" id="WP_048593410.1">
    <property type="nucleotide sequence ID" value="NZ_CVLB01000001.1"/>
</dbReference>
<dbReference type="AlphaFoldDB" id="A0A0G4K3N3"/>
<name>A0A0G4K3N3_9SPIR</name>
<dbReference type="Pfam" id="PF01740">
    <property type="entry name" value="STAS"/>
    <property type="match status" value="1"/>
</dbReference>
<dbReference type="NCBIfam" id="TIGR00377">
    <property type="entry name" value="ant_ant_sig"/>
    <property type="match status" value="1"/>
</dbReference>
<evidence type="ECO:0000313" key="5">
    <source>
        <dbReference type="Proteomes" id="UP000043763"/>
    </source>
</evidence>
<protein>
    <recommendedName>
        <fullName evidence="2">Anti-sigma factor antagonist</fullName>
    </recommendedName>
</protein>
<comment type="similarity">
    <text evidence="1 2">Belongs to the anti-sigma-factor antagonist family.</text>
</comment>
<dbReference type="GO" id="GO:0043856">
    <property type="term" value="F:anti-sigma factor antagonist activity"/>
    <property type="evidence" value="ECO:0007669"/>
    <property type="project" value="InterPro"/>
</dbReference>
<evidence type="ECO:0000256" key="1">
    <source>
        <dbReference type="ARBA" id="ARBA00009013"/>
    </source>
</evidence>
<dbReference type="PROSITE" id="PS50801">
    <property type="entry name" value="STAS"/>
    <property type="match status" value="1"/>
</dbReference>
<dbReference type="InterPro" id="IPR036513">
    <property type="entry name" value="STAS_dom_sf"/>
</dbReference>
<feature type="domain" description="STAS" evidence="3">
    <location>
        <begin position="10"/>
        <end position="111"/>
    </location>
</feature>
<dbReference type="PANTHER" id="PTHR33495">
    <property type="entry name" value="ANTI-SIGMA FACTOR ANTAGONIST TM_1081-RELATED-RELATED"/>
    <property type="match status" value="1"/>
</dbReference>
<dbReference type="Proteomes" id="UP000043763">
    <property type="component" value="Unassembled WGS sequence"/>
</dbReference>